<accession>Q021V9</accession>
<protein>
    <submittedName>
        <fullName evidence="1">Uncharacterized protein</fullName>
    </submittedName>
</protein>
<dbReference type="InParanoid" id="Q021V9"/>
<sequence>MRNGGRRTSAFLAQFIAAQGFGFDWLRGRRQSQPSRSLQRHTFFPRFLALSIQPFRRTLAARIGRAMLASSVHLGQAPGPNSHFTWPPSRYAAANRPRRRPLGNSFLPLGFLADGFLTDR</sequence>
<dbReference type="EMBL" id="CP000473">
    <property type="protein sequence ID" value="ABJ84266.1"/>
    <property type="molecule type" value="Genomic_DNA"/>
</dbReference>
<organism evidence="1">
    <name type="scientific">Solibacter usitatus (strain Ellin6076)</name>
    <dbReference type="NCBI Taxonomy" id="234267"/>
    <lineage>
        <taxon>Bacteria</taxon>
        <taxon>Pseudomonadati</taxon>
        <taxon>Acidobacteriota</taxon>
        <taxon>Terriglobia</taxon>
        <taxon>Bryobacterales</taxon>
        <taxon>Solibacteraceae</taxon>
        <taxon>Candidatus Solibacter</taxon>
    </lineage>
</organism>
<dbReference type="STRING" id="234267.Acid_3289"/>
<dbReference type="AlphaFoldDB" id="Q021V9"/>
<reference evidence="1" key="1">
    <citation type="submission" date="2006-10" db="EMBL/GenBank/DDBJ databases">
        <title>Complete sequence of Solibacter usitatus Ellin6076.</title>
        <authorList>
            <consortium name="US DOE Joint Genome Institute"/>
            <person name="Copeland A."/>
            <person name="Lucas S."/>
            <person name="Lapidus A."/>
            <person name="Barry K."/>
            <person name="Detter J.C."/>
            <person name="Glavina del Rio T."/>
            <person name="Hammon N."/>
            <person name="Israni S."/>
            <person name="Dalin E."/>
            <person name="Tice H."/>
            <person name="Pitluck S."/>
            <person name="Thompson L.S."/>
            <person name="Brettin T."/>
            <person name="Bruce D."/>
            <person name="Han C."/>
            <person name="Tapia R."/>
            <person name="Gilna P."/>
            <person name="Schmutz J."/>
            <person name="Larimer F."/>
            <person name="Land M."/>
            <person name="Hauser L."/>
            <person name="Kyrpides N."/>
            <person name="Mikhailova N."/>
            <person name="Janssen P.H."/>
            <person name="Kuske C.R."/>
            <person name="Richardson P."/>
        </authorList>
    </citation>
    <scope>NUCLEOTIDE SEQUENCE</scope>
    <source>
        <strain evidence="1">Ellin6076</strain>
    </source>
</reference>
<proteinExistence type="predicted"/>
<dbReference type="KEGG" id="sus:Acid_3289"/>
<name>Q021V9_SOLUE</name>
<gene>
    <name evidence="1" type="ordered locus">Acid_3289</name>
</gene>
<evidence type="ECO:0000313" key="1">
    <source>
        <dbReference type="EMBL" id="ABJ84266.1"/>
    </source>
</evidence>
<dbReference type="HOGENOM" id="CLU_2048204_0_0_0"/>